<accession>A0ABQ2MRP1</accession>
<keyword evidence="2" id="KW-0808">Transferase</keyword>
<keyword evidence="3" id="KW-1185">Reference proteome</keyword>
<dbReference type="SUPFAM" id="SSF53335">
    <property type="entry name" value="S-adenosyl-L-methionine-dependent methyltransferases"/>
    <property type="match status" value="1"/>
</dbReference>
<feature type="domain" description="THUMP-like" evidence="1">
    <location>
        <begin position="354"/>
        <end position="426"/>
    </location>
</feature>
<evidence type="ECO:0000313" key="2">
    <source>
        <dbReference type="EMBL" id="GGO55010.1"/>
    </source>
</evidence>
<reference evidence="3" key="1">
    <citation type="journal article" date="2019" name="Int. J. Syst. Evol. Microbiol.">
        <title>The Global Catalogue of Microorganisms (GCM) 10K type strain sequencing project: providing services to taxonomists for standard genome sequencing and annotation.</title>
        <authorList>
            <consortium name="The Broad Institute Genomics Platform"/>
            <consortium name="The Broad Institute Genome Sequencing Center for Infectious Disease"/>
            <person name="Wu L."/>
            <person name="Ma J."/>
        </authorList>
    </citation>
    <scope>NUCLEOTIDE SEQUENCE [LARGE SCALE GENOMIC DNA]</scope>
    <source>
        <strain evidence="3">CGMCC 4.7349</strain>
    </source>
</reference>
<gene>
    <name evidence="2" type="ORF">GCM10012286_66140</name>
</gene>
<dbReference type="InterPro" id="IPR041497">
    <property type="entry name" value="Thump-like"/>
</dbReference>
<organism evidence="2 3">
    <name type="scientific">Streptomyces lasiicapitis</name>
    <dbReference type="NCBI Taxonomy" id="1923961"/>
    <lineage>
        <taxon>Bacteria</taxon>
        <taxon>Bacillati</taxon>
        <taxon>Actinomycetota</taxon>
        <taxon>Actinomycetes</taxon>
        <taxon>Kitasatosporales</taxon>
        <taxon>Streptomycetaceae</taxon>
        <taxon>Streptomyces</taxon>
    </lineage>
</organism>
<dbReference type="EMBL" id="BMNG01000016">
    <property type="protein sequence ID" value="GGO55010.1"/>
    <property type="molecule type" value="Genomic_DNA"/>
</dbReference>
<evidence type="ECO:0000259" key="1">
    <source>
        <dbReference type="Pfam" id="PF18096"/>
    </source>
</evidence>
<dbReference type="GO" id="GO:0032259">
    <property type="term" value="P:methylation"/>
    <property type="evidence" value="ECO:0007669"/>
    <property type="project" value="UniProtKB-KW"/>
</dbReference>
<sequence>MLNGPTPAKPLSRAVVCGWETARMDLRTFEGLLTERGQVLLAAVSGLDPAGEMAARLRGEYPAEWVLAAVEQVRLRRRAVAKFGVEAYRMYFTPDSLEHSSPQAVAAYRGVRILNEFGIVNAGAVGCGVGVDAVEMARAPMVTVVVDQDPLACAVTQANVRALGGIVAEFAWAQQCADLAAMAEEAVRYSESVFISLAQRRGREGEVGAPEYWPPLEWALDVVREVGEGAVKVPPDIAGEAIPDCSETEWISYGGQVTEAVLWFGLSEHDADRPDTPVPHGVRRATVLPGGASLTSRGLPAPAVCPVGRYLYEPDDAVVRAGLLAEVAQDVGGGLIDETTTYLTADTLHATAFATAYEITDVLPYDVEKLQALLRERGIGELSVKERGAAVVPDELSRLGTPPGPNTATVILTRAARVPVMLLGHPIG</sequence>
<evidence type="ECO:0000313" key="3">
    <source>
        <dbReference type="Proteomes" id="UP000656881"/>
    </source>
</evidence>
<dbReference type="Gene3D" id="3.40.50.150">
    <property type="entry name" value="Vaccinia Virus protein VP39"/>
    <property type="match status" value="1"/>
</dbReference>
<dbReference type="Proteomes" id="UP000656881">
    <property type="component" value="Unassembled WGS sequence"/>
</dbReference>
<dbReference type="InterPro" id="IPR029063">
    <property type="entry name" value="SAM-dependent_MTases_sf"/>
</dbReference>
<dbReference type="GO" id="GO:0008168">
    <property type="term" value="F:methyltransferase activity"/>
    <property type="evidence" value="ECO:0007669"/>
    <property type="project" value="UniProtKB-KW"/>
</dbReference>
<keyword evidence="2" id="KW-0489">Methyltransferase</keyword>
<proteinExistence type="predicted"/>
<name>A0ABQ2MRP1_9ACTN</name>
<dbReference type="Pfam" id="PF18096">
    <property type="entry name" value="Thump_like"/>
    <property type="match status" value="1"/>
</dbReference>
<comment type="caution">
    <text evidence="2">The sequence shown here is derived from an EMBL/GenBank/DDBJ whole genome shotgun (WGS) entry which is preliminary data.</text>
</comment>
<protein>
    <submittedName>
        <fullName evidence="2">Methyltransferase</fullName>
    </submittedName>
</protein>